<reference evidence="2 3" key="1">
    <citation type="submission" date="2021-01" db="EMBL/GenBank/DDBJ databases">
        <title>Biogeographic distribution of Paracoccus.</title>
        <authorList>
            <person name="Hollensteiner J."/>
            <person name="Leineberger J."/>
            <person name="Brinkhoff T."/>
            <person name="Daniel R."/>
        </authorList>
    </citation>
    <scope>NUCLEOTIDE SEQUENCE [LARGE SCALE GENOMIC DNA]</scope>
    <source>
        <strain evidence="2 3">DSM 18447</strain>
    </source>
</reference>
<gene>
    <name evidence="2" type="ORF">JHX88_10840</name>
</gene>
<feature type="domain" description="Transposase DDE" evidence="1">
    <location>
        <begin position="11"/>
        <end position="71"/>
    </location>
</feature>
<dbReference type="Pfam" id="PF13737">
    <property type="entry name" value="DDE_Tnp_1_5"/>
    <property type="match status" value="1"/>
</dbReference>
<evidence type="ECO:0000313" key="2">
    <source>
        <dbReference type="EMBL" id="WCR05256.1"/>
    </source>
</evidence>
<dbReference type="Proteomes" id="UP001215549">
    <property type="component" value="Chromosome"/>
</dbReference>
<name>A0ABY7SH82_9RHOB</name>
<dbReference type="EMBL" id="CP067140">
    <property type="protein sequence ID" value="WCR05256.1"/>
    <property type="molecule type" value="Genomic_DNA"/>
</dbReference>
<sequence length="103" mass="11833">MWSKLKAALCKRSPLSFWFDPEIVWHARKTGKRRRPGTFSNAAIQACRTSKVLLGPPLRQTLELFEGLPQVRGQNRRFLTMQCRVAGRHASRCKSRIAPRDSL</sequence>
<evidence type="ECO:0000259" key="1">
    <source>
        <dbReference type="Pfam" id="PF13737"/>
    </source>
</evidence>
<dbReference type="InterPro" id="IPR025668">
    <property type="entry name" value="Tnp_DDE_dom"/>
</dbReference>
<evidence type="ECO:0000313" key="3">
    <source>
        <dbReference type="Proteomes" id="UP001215549"/>
    </source>
</evidence>
<keyword evidence="3" id="KW-1185">Reference proteome</keyword>
<accession>A0ABY7SH82</accession>
<organism evidence="2 3">
    <name type="scientific">Paracoccus saliphilus</name>
    <dbReference type="NCBI Taxonomy" id="405559"/>
    <lineage>
        <taxon>Bacteria</taxon>
        <taxon>Pseudomonadati</taxon>
        <taxon>Pseudomonadota</taxon>
        <taxon>Alphaproteobacteria</taxon>
        <taxon>Rhodobacterales</taxon>
        <taxon>Paracoccaceae</taxon>
        <taxon>Paracoccus</taxon>
    </lineage>
</organism>
<protein>
    <submittedName>
        <fullName evidence="2">Transposase</fullName>
    </submittedName>
</protein>
<proteinExistence type="predicted"/>